<gene>
    <name evidence="3" type="ORF">O6P43_002555</name>
</gene>
<keyword evidence="1" id="KW-0863">Zinc-finger</keyword>
<dbReference type="Proteomes" id="UP001163823">
    <property type="component" value="Chromosome 2"/>
</dbReference>
<dbReference type="InterPro" id="IPR043502">
    <property type="entry name" value="DNA/RNA_pol_sf"/>
</dbReference>
<dbReference type="Pfam" id="PF00078">
    <property type="entry name" value="RVT_1"/>
    <property type="match status" value="1"/>
</dbReference>
<organism evidence="3 4">
    <name type="scientific">Quillaja saponaria</name>
    <name type="common">Soap bark tree</name>
    <dbReference type="NCBI Taxonomy" id="32244"/>
    <lineage>
        <taxon>Eukaryota</taxon>
        <taxon>Viridiplantae</taxon>
        <taxon>Streptophyta</taxon>
        <taxon>Embryophyta</taxon>
        <taxon>Tracheophyta</taxon>
        <taxon>Spermatophyta</taxon>
        <taxon>Magnoliopsida</taxon>
        <taxon>eudicotyledons</taxon>
        <taxon>Gunneridae</taxon>
        <taxon>Pentapetalae</taxon>
        <taxon>rosids</taxon>
        <taxon>fabids</taxon>
        <taxon>Fabales</taxon>
        <taxon>Quillajaceae</taxon>
        <taxon>Quillaja</taxon>
    </lineage>
</organism>
<dbReference type="InterPro" id="IPR001878">
    <property type="entry name" value="Znf_CCHC"/>
</dbReference>
<dbReference type="SUPFAM" id="SSF56672">
    <property type="entry name" value="DNA/RNA polymerases"/>
    <property type="match status" value="1"/>
</dbReference>
<dbReference type="PROSITE" id="PS50158">
    <property type="entry name" value="ZF_CCHC"/>
    <property type="match status" value="1"/>
</dbReference>
<reference evidence="3" key="1">
    <citation type="journal article" date="2023" name="Science">
        <title>Elucidation of the pathway for biosynthesis of saponin adjuvants from the soapbark tree.</title>
        <authorList>
            <person name="Reed J."/>
            <person name="Orme A."/>
            <person name="El-Demerdash A."/>
            <person name="Owen C."/>
            <person name="Martin L.B.B."/>
            <person name="Misra R.C."/>
            <person name="Kikuchi S."/>
            <person name="Rejzek M."/>
            <person name="Martin A.C."/>
            <person name="Harkess A."/>
            <person name="Leebens-Mack J."/>
            <person name="Louveau T."/>
            <person name="Stephenson M.J."/>
            <person name="Osbourn A."/>
        </authorList>
    </citation>
    <scope>NUCLEOTIDE SEQUENCE</scope>
    <source>
        <strain evidence="3">S10</strain>
    </source>
</reference>
<protein>
    <submittedName>
        <fullName evidence="3">Transposon Ty3-I Gag-Pol polyprotein</fullName>
    </submittedName>
</protein>
<dbReference type="PANTHER" id="PTHR35046:SF18">
    <property type="entry name" value="RNA-DIRECTED DNA POLYMERASE"/>
    <property type="match status" value="1"/>
</dbReference>
<keyword evidence="1" id="KW-0479">Metal-binding</keyword>
<dbReference type="Gene3D" id="3.30.70.270">
    <property type="match status" value="1"/>
</dbReference>
<keyword evidence="4" id="KW-1185">Reference proteome</keyword>
<dbReference type="KEGG" id="qsa:O6P43_002555"/>
<dbReference type="SMART" id="SM00343">
    <property type="entry name" value="ZnF_C2HC"/>
    <property type="match status" value="1"/>
</dbReference>
<evidence type="ECO:0000313" key="3">
    <source>
        <dbReference type="EMBL" id="KAJ7979122.1"/>
    </source>
</evidence>
<proteinExistence type="predicted"/>
<sequence length="425" mass="49329">MDGKRAVATISRKEALKNFSSYALPNMGVCFRCRQPRHLSNNCPERRRVNLVENEGNLQEDIDEIEQYNAAEVAVETREKYVYVVRRLLYTPREEEPSRRRNIFKSFCTIGGKVCKVIVDNNSGENIVAKQLVDHMKLLTETHPQPYSIGWIKKGPFVRITRTCLAPISIGRYYKDKVLCDVDMDASHVLSKPWQYDVNAMHKGIDNVYLFTWNGHKIAMRPTIETQELPKTSKVESKTLVSIVKIKGEFEMTAKEVKEVLAVVVKEVLLDKEEDDSEVPREVQPLLEDFSNLIQSDLPDELSPMRDIQHHIDLVPGAKLFDLTRYRMNPRKSEVLREKIVELQKKCLICESMSPWAVPALLTPKKDGSWRMRVDSRAINKIIVRYRFPIPRLNDMLDQLHGSKVFSKIDLRSDYHQIRIRHENE</sequence>
<dbReference type="AlphaFoldDB" id="A0AAD7QCP3"/>
<evidence type="ECO:0000313" key="4">
    <source>
        <dbReference type="Proteomes" id="UP001163823"/>
    </source>
</evidence>
<dbReference type="GO" id="GO:0003676">
    <property type="term" value="F:nucleic acid binding"/>
    <property type="evidence" value="ECO:0007669"/>
    <property type="project" value="InterPro"/>
</dbReference>
<accession>A0AAD7QCP3</accession>
<keyword evidence="1" id="KW-0862">Zinc</keyword>
<dbReference type="GO" id="GO:0008270">
    <property type="term" value="F:zinc ion binding"/>
    <property type="evidence" value="ECO:0007669"/>
    <property type="project" value="UniProtKB-KW"/>
</dbReference>
<comment type="caution">
    <text evidence="3">The sequence shown here is derived from an EMBL/GenBank/DDBJ whole genome shotgun (WGS) entry which is preliminary data.</text>
</comment>
<name>A0AAD7QCP3_QUISA</name>
<dbReference type="PANTHER" id="PTHR35046">
    <property type="entry name" value="ZINC KNUCKLE (CCHC-TYPE) FAMILY PROTEIN"/>
    <property type="match status" value="1"/>
</dbReference>
<dbReference type="Gene3D" id="3.10.10.10">
    <property type="entry name" value="HIV Type 1 Reverse Transcriptase, subunit A, domain 1"/>
    <property type="match status" value="1"/>
</dbReference>
<feature type="domain" description="CCHC-type" evidence="2">
    <location>
        <begin position="30"/>
        <end position="45"/>
    </location>
</feature>
<dbReference type="EMBL" id="JARAOO010000002">
    <property type="protein sequence ID" value="KAJ7979122.1"/>
    <property type="molecule type" value="Genomic_DNA"/>
</dbReference>
<dbReference type="InterPro" id="IPR043128">
    <property type="entry name" value="Rev_trsase/Diguanyl_cyclase"/>
</dbReference>
<evidence type="ECO:0000256" key="1">
    <source>
        <dbReference type="PROSITE-ProRule" id="PRU00047"/>
    </source>
</evidence>
<dbReference type="InterPro" id="IPR000477">
    <property type="entry name" value="RT_dom"/>
</dbReference>
<evidence type="ECO:0000259" key="2">
    <source>
        <dbReference type="PROSITE" id="PS50158"/>
    </source>
</evidence>
<dbReference type="CDD" id="cd01647">
    <property type="entry name" value="RT_LTR"/>
    <property type="match status" value="1"/>
</dbReference>